<dbReference type="GO" id="GO:0005886">
    <property type="term" value="C:plasma membrane"/>
    <property type="evidence" value="ECO:0007669"/>
    <property type="project" value="UniProtKB-SubCell"/>
</dbReference>
<keyword evidence="4 8" id="KW-0812">Transmembrane</keyword>
<feature type="transmembrane region" description="Helical" evidence="8">
    <location>
        <begin position="81"/>
        <end position="98"/>
    </location>
</feature>
<name>A0A348HI35_9GAMM</name>
<proteinExistence type="predicted"/>
<evidence type="ECO:0000256" key="7">
    <source>
        <dbReference type="ARBA" id="ARBA00023136"/>
    </source>
</evidence>
<evidence type="ECO:0000256" key="1">
    <source>
        <dbReference type="ARBA" id="ARBA00004651"/>
    </source>
</evidence>
<feature type="transmembrane region" description="Helical" evidence="8">
    <location>
        <begin position="389"/>
        <end position="412"/>
    </location>
</feature>
<keyword evidence="2" id="KW-0813">Transport</keyword>
<feature type="transmembrane region" description="Helical" evidence="8">
    <location>
        <begin position="424"/>
        <end position="446"/>
    </location>
</feature>
<feature type="transmembrane region" description="Helical" evidence="8">
    <location>
        <begin position="176"/>
        <end position="196"/>
    </location>
</feature>
<protein>
    <submittedName>
        <fullName evidence="9">Dipeptide/tripeptide permease</fullName>
    </submittedName>
</protein>
<feature type="transmembrane region" description="Helical" evidence="8">
    <location>
        <begin position="52"/>
        <end position="72"/>
    </location>
</feature>
<dbReference type="PANTHER" id="PTHR23517">
    <property type="entry name" value="RESISTANCE PROTEIN MDTM, PUTATIVE-RELATED-RELATED"/>
    <property type="match status" value="1"/>
</dbReference>
<dbReference type="InterPro" id="IPR005279">
    <property type="entry name" value="Dipep/tripep_permease"/>
</dbReference>
<dbReference type="NCBIfam" id="TIGR00924">
    <property type="entry name" value="yjdL_sub1_fam"/>
    <property type="match status" value="1"/>
</dbReference>
<dbReference type="SUPFAM" id="SSF103473">
    <property type="entry name" value="MFS general substrate transporter"/>
    <property type="match status" value="1"/>
</dbReference>
<gene>
    <name evidence="9" type="ORF">ZBT109_2557</name>
</gene>
<feature type="transmembrane region" description="Helical" evidence="8">
    <location>
        <begin position="217"/>
        <end position="240"/>
    </location>
</feature>
<dbReference type="InterPro" id="IPR036259">
    <property type="entry name" value="MFS_trans_sf"/>
</dbReference>
<evidence type="ECO:0000256" key="4">
    <source>
        <dbReference type="ARBA" id="ARBA00022692"/>
    </source>
</evidence>
<dbReference type="RefSeq" id="WP_038278056.1">
    <property type="nucleotide sequence ID" value="NZ_AP018933.1"/>
</dbReference>
<dbReference type="CDD" id="cd17346">
    <property type="entry name" value="MFS_DtpA_like"/>
    <property type="match status" value="1"/>
</dbReference>
<feature type="transmembrane region" description="Helical" evidence="8">
    <location>
        <begin position="246"/>
        <end position="265"/>
    </location>
</feature>
<feature type="transmembrane region" description="Helical" evidence="8">
    <location>
        <begin position="359"/>
        <end position="377"/>
    </location>
</feature>
<comment type="subcellular location">
    <subcellularLocation>
        <location evidence="1">Cell membrane</location>
        <topology evidence="1">Multi-pass membrane protein</topology>
    </subcellularLocation>
</comment>
<keyword evidence="5" id="KW-0571">Peptide transport</keyword>
<dbReference type="GO" id="GO:0015833">
    <property type="term" value="P:peptide transport"/>
    <property type="evidence" value="ECO:0007669"/>
    <property type="project" value="UniProtKB-KW"/>
</dbReference>
<dbReference type="PANTHER" id="PTHR23517:SF15">
    <property type="entry name" value="PROTON-DEPENDENT OLIGOPEPTIDE FAMILY TRANSPORT PROTEIN"/>
    <property type="match status" value="1"/>
</dbReference>
<dbReference type="InterPro" id="IPR000109">
    <property type="entry name" value="POT_fam"/>
</dbReference>
<evidence type="ECO:0000256" key="2">
    <source>
        <dbReference type="ARBA" id="ARBA00022448"/>
    </source>
</evidence>
<dbReference type="Gene3D" id="1.20.1250.20">
    <property type="entry name" value="MFS general substrate transporter like domains"/>
    <property type="match status" value="1"/>
</dbReference>
<dbReference type="InterPro" id="IPR050171">
    <property type="entry name" value="MFS_Transporters"/>
</dbReference>
<dbReference type="EMBL" id="AP018933">
    <property type="protein sequence ID" value="BBG31287.1"/>
    <property type="molecule type" value="Genomic_DNA"/>
</dbReference>
<feature type="transmembrane region" description="Helical" evidence="8">
    <location>
        <begin position="145"/>
        <end position="164"/>
    </location>
</feature>
<sequence>MSTPMTSPQRRRAFTTLFMVEMWERFGYYGMQALILYYMIQRLGFPDTRANLVTSAAAALVYATPAIGGLIGDRWLGTQRCIRIGAVILTAGYVLLALPVQSESFLMIGLSVVIVGNGFFKANAGNLLSRIYQHDTAALDSASTLYYMAVNVGSTLSMLLTPWVNDAVNARYGSGLGWHAAFACCALGLLVGLANLMATRHTLHHVRSALDQHRVPIIRWGMLLAMSVALVAFSTLILSYTQLAALVVYALALIVLVTFAVLILREPKASRAGLLIAAILTLQTMLFFIFYQQMFTSLNLFALHNVDLNASLFGLSLWRWSPAQFQALDPIWIMLLSPLLAWGYTALERRHLGLPTPVKFLLGFLAITAGFAVFGSARTFAHDGLASSWVMIAGYGFFSLSELLISGLGIAMMSRYIPAHQRGFMIGIYFVATGLAQYAGGVIANLASVPADIDNAPLSLPIYSGFFMRMCLTGVGFCVLVAVTLPWLLALQRRHALAHSPS</sequence>
<dbReference type="GO" id="GO:1904680">
    <property type="term" value="F:peptide transmembrane transporter activity"/>
    <property type="evidence" value="ECO:0007669"/>
    <property type="project" value="InterPro"/>
</dbReference>
<keyword evidence="6 8" id="KW-1133">Transmembrane helix</keyword>
<feature type="transmembrane region" description="Helical" evidence="8">
    <location>
        <begin position="104"/>
        <end position="124"/>
    </location>
</feature>
<dbReference type="Proteomes" id="UP000267342">
    <property type="component" value="Chromosome"/>
</dbReference>
<organism evidence="9 10">
    <name type="scientific">Zymobacter palmae</name>
    <dbReference type="NCBI Taxonomy" id="33074"/>
    <lineage>
        <taxon>Bacteria</taxon>
        <taxon>Pseudomonadati</taxon>
        <taxon>Pseudomonadota</taxon>
        <taxon>Gammaproteobacteria</taxon>
        <taxon>Oceanospirillales</taxon>
        <taxon>Halomonadaceae</taxon>
        <taxon>Zymobacter group</taxon>
        <taxon>Zymobacter</taxon>
    </lineage>
</organism>
<dbReference type="KEGG" id="zpl:ZBT109_2557"/>
<dbReference type="AlphaFoldDB" id="A0A348HI35"/>
<keyword evidence="7 8" id="KW-0472">Membrane</keyword>
<feature type="transmembrane region" description="Helical" evidence="8">
    <location>
        <begin position="272"/>
        <end position="291"/>
    </location>
</feature>
<dbReference type="STRING" id="1123510.GCA_000620025_01722"/>
<evidence type="ECO:0000313" key="10">
    <source>
        <dbReference type="Proteomes" id="UP000267342"/>
    </source>
</evidence>
<evidence type="ECO:0000256" key="5">
    <source>
        <dbReference type="ARBA" id="ARBA00022856"/>
    </source>
</evidence>
<keyword evidence="5" id="KW-0653">Protein transport</keyword>
<keyword evidence="10" id="KW-1185">Reference proteome</keyword>
<reference evidence="9 10" key="1">
    <citation type="submission" date="2018-09" db="EMBL/GenBank/DDBJ databases">
        <title>Zymobacter palmae IAM14233 (=T109) whole genome analysis.</title>
        <authorList>
            <person name="Yanase H."/>
        </authorList>
    </citation>
    <scope>NUCLEOTIDE SEQUENCE [LARGE SCALE GENOMIC DNA]</scope>
    <source>
        <strain evidence="9 10">IAM14233</strain>
    </source>
</reference>
<evidence type="ECO:0000256" key="8">
    <source>
        <dbReference type="SAM" id="Phobius"/>
    </source>
</evidence>
<evidence type="ECO:0000313" key="9">
    <source>
        <dbReference type="EMBL" id="BBG31287.1"/>
    </source>
</evidence>
<feature type="transmembrane region" description="Helical" evidence="8">
    <location>
        <begin position="466"/>
        <end position="490"/>
    </location>
</feature>
<keyword evidence="3" id="KW-1003">Cell membrane</keyword>
<feature type="transmembrane region" description="Helical" evidence="8">
    <location>
        <begin position="20"/>
        <end position="40"/>
    </location>
</feature>
<accession>A0A348HI35</accession>
<evidence type="ECO:0000256" key="6">
    <source>
        <dbReference type="ARBA" id="ARBA00022989"/>
    </source>
</evidence>
<feature type="transmembrane region" description="Helical" evidence="8">
    <location>
        <begin position="330"/>
        <end position="347"/>
    </location>
</feature>
<evidence type="ECO:0000256" key="3">
    <source>
        <dbReference type="ARBA" id="ARBA00022475"/>
    </source>
</evidence>
<dbReference type="Pfam" id="PF00854">
    <property type="entry name" value="PTR2"/>
    <property type="match status" value="1"/>
</dbReference>